<dbReference type="EC" id="2.7.7.13" evidence="2"/>
<proteinExistence type="inferred from homology"/>
<dbReference type="AlphaFoldDB" id="A0A1Z5HXF8"/>
<dbReference type="Gene3D" id="3.90.550.10">
    <property type="entry name" value="Spore Coat Polysaccharide Biosynthesis Protein SpsA, Chain A"/>
    <property type="match status" value="1"/>
</dbReference>
<dbReference type="Pfam" id="PF22640">
    <property type="entry name" value="ManC_GMP_beta-helix"/>
    <property type="match status" value="1"/>
</dbReference>
<evidence type="ECO:0000313" key="12">
    <source>
        <dbReference type="Proteomes" id="UP000197032"/>
    </source>
</evidence>
<evidence type="ECO:0000259" key="10">
    <source>
        <dbReference type="Pfam" id="PF22640"/>
    </source>
</evidence>
<feature type="domain" description="MannoseP isomerase/GMP-like beta-helix" evidence="10">
    <location>
        <begin position="294"/>
        <end position="350"/>
    </location>
</feature>
<dbReference type="GO" id="GO:0005525">
    <property type="term" value="F:GTP binding"/>
    <property type="evidence" value="ECO:0007669"/>
    <property type="project" value="UniProtKB-KW"/>
</dbReference>
<keyword evidence="6" id="KW-0342">GTP-binding</keyword>
<evidence type="ECO:0000256" key="3">
    <source>
        <dbReference type="ARBA" id="ARBA00022679"/>
    </source>
</evidence>
<comment type="caution">
    <text evidence="11">The sequence shown here is derived from an EMBL/GenBank/DDBJ whole genome shotgun (WGS) entry which is preliminary data.</text>
</comment>
<keyword evidence="12" id="KW-1185">Reference proteome</keyword>
<evidence type="ECO:0000256" key="1">
    <source>
        <dbReference type="ARBA" id="ARBA00006115"/>
    </source>
</evidence>
<organism evidence="11 12">
    <name type="scientific">Calderihabitans maritimus</name>
    <dbReference type="NCBI Taxonomy" id="1246530"/>
    <lineage>
        <taxon>Bacteria</taxon>
        <taxon>Bacillati</taxon>
        <taxon>Bacillota</taxon>
        <taxon>Clostridia</taxon>
        <taxon>Neomoorellales</taxon>
        <taxon>Calderihabitantaceae</taxon>
        <taxon>Calderihabitans</taxon>
    </lineage>
</organism>
<dbReference type="FunFam" id="3.90.550.10:FF:000046">
    <property type="entry name" value="Mannose-1-phosphate guanylyltransferase (GDP)"/>
    <property type="match status" value="1"/>
</dbReference>
<evidence type="ECO:0000259" key="8">
    <source>
        <dbReference type="Pfam" id="PF00483"/>
    </source>
</evidence>
<name>A0A1Z5HXF8_9FIRM</name>
<feature type="domain" description="Nucleotidyl transferase" evidence="8">
    <location>
        <begin position="5"/>
        <end position="284"/>
    </location>
</feature>
<dbReference type="InterPro" id="IPR049577">
    <property type="entry name" value="GMPP_N"/>
</dbReference>
<comment type="similarity">
    <text evidence="1">Belongs to the mannose-6-phosphate isomerase type 2 family.</text>
</comment>
<protein>
    <recommendedName>
        <fullName evidence="2">mannose-1-phosphate guanylyltransferase</fullName>
        <ecNumber evidence="2">2.7.7.13</ecNumber>
    </recommendedName>
</protein>
<dbReference type="InterPro" id="IPR029044">
    <property type="entry name" value="Nucleotide-diphossugar_trans"/>
</dbReference>
<dbReference type="InterPro" id="IPR051161">
    <property type="entry name" value="Mannose-6P_isomerase_type2"/>
</dbReference>
<gene>
    <name evidence="11" type="ORF">KKC1_31400</name>
</gene>
<evidence type="ECO:0000259" key="9">
    <source>
        <dbReference type="Pfam" id="PF01050"/>
    </source>
</evidence>
<evidence type="ECO:0000256" key="7">
    <source>
        <dbReference type="ARBA" id="ARBA00047343"/>
    </source>
</evidence>
<accession>A0A1Z5HXF8</accession>
<dbReference type="OrthoDB" id="9806359at2"/>
<comment type="catalytic activity">
    <reaction evidence="7">
        <text>alpha-D-mannose 1-phosphate + GTP + H(+) = GDP-alpha-D-mannose + diphosphate</text>
        <dbReference type="Rhea" id="RHEA:15229"/>
        <dbReference type="ChEBI" id="CHEBI:15378"/>
        <dbReference type="ChEBI" id="CHEBI:33019"/>
        <dbReference type="ChEBI" id="CHEBI:37565"/>
        <dbReference type="ChEBI" id="CHEBI:57527"/>
        <dbReference type="ChEBI" id="CHEBI:58409"/>
        <dbReference type="EC" id="2.7.7.13"/>
    </reaction>
</comment>
<evidence type="ECO:0000256" key="4">
    <source>
        <dbReference type="ARBA" id="ARBA00022695"/>
    </source>
</evidence>
<evidence type="ECO:0000256" key="5">
    <source>
        <dbReference type="ARBA" id="ARBA00022741"/>
    </source>
</evidence>
<dbReference type="GO" id="GO:0009298">
    <property type="term" value="P:GDP-mannose biosynthetic process"/>
    <property type="evidence" value="ECO:0007669"/>
    <property type="project" value="TreeGrafter"/>
</dbReference>
<dbReference type="Gene3D" id="2.60.120.10">
    <property type="entry name" value="Jelly Rolls"/>
    <property type="match status" value="1"/>
</dbReference>
<dbReference type="GO" id="GO:0004475">
    <property type="term" value="F:mannose-1-phosphate guanylyltransferase (GTP) activity"/>
    <property type="evidence" value="ECO:0007669"/>
    <property type="project" value="UniProtKB-EC"/>
</dbReference>
<dbReference type="PANTHER" id="PTHR46390">
    <property type="entry name" value="MANNOSE-1-PHOSPHATE GUANYLYLTRANSFERASE"/>
    <property type="match status" value="1"/>
</dbReference>
<feature type="domain" description="Mannose-6-phosphate isomerase type II C-terminal" evidence="9">
    <location>
        <begin position="396"/>
        <end position="500"/>
    </location>
</feature>
<sequence length="512" mass="57329">MVLVKVIIMAGGKGERFWPYSRVDRPKQFLSVVGGKSLLQQTVARAEKLVTLEDIYIITGEEYVHIVKEQISQLPVQNVIVEPVGRDTAPCIGLGYTYLRDEPGSTVMLVLPADHLVINEERFCAVMERAAEAAYRERKLVTIGLQPTRPETGYGYIRCGAPIAELDGVHEVLQFTEKPDVETAIKFLQSGEYLWNSGMFAWRLDVINEAYRRFLPEIYTGLKKIAEAIGTRKEKEVLERVFPTLPRISVDYGIMEKSEDVLVVPGDFGWDDLGSWTALERVEDPDENGNIVYGNALLVDTSHCIIRSSNKDKLLATLGLEGVVVVDTEDVLLVADKSRTADLKKLITELKEHGLHRYLAKRQSREEAVSLESDVLDLKESVLAQLVTKAIEENAEKIKQLDKPWGREIWWAVTEDYVGKLIEVKAGHSLSLQYHEEKRESMLFIKGSGVLELDGKKFAIKSGLIVDVLPGMVHRVNADTDVAFLEVSTPQTDDVVRLEDHYGRAGKALPGS</sequence>
<keyword evidence="4 11" id="KW-0548">Nucleotidyltransferase</keyword>
<dbReference type="EMBL" id="BDGJ01000197">
    <property type="protein sequence ID" value="GAW94021.1"/>
    <property type="molecule type" value="Genomic_DNA"/>
</dbReference>
<keyword evidence="3 11" id="KW-0808">Transferase</keyword>
<dbReference type="CDD" id="cd02509">
    <property type="entry name" value="GDP-M1P_Guanylyltransferase"/>
    <property type="match status" value="1"/>
</dbReference>
<keyword evidence="5" id="KW-0547">Nucleotide-binding</keyword>
<dbReference type="InterPro" id="IPR014710">
    <property type="entry name" value="RmlC-like_jellyroll"/>
</dbReference>
<dbReference type="InterPro" id="IPR054566">
    <property type="entry name" value="ManC/GMP-like_b-helix"/>
</dbReference>
<evidence type="ECO:0000256" key="2">
    <source>
        <dbReference type="ARBA" id="ARBA00012387"/>
    </source>
</evidence>
<dbReference type="Pfam" id="PF00483">
    <property type="entry name" value="NTP_transferase"/>
    <property type="match status" value="1"/>
</dbReference>
<dbReference type="RefSeq" id="WP_088555050.1">
    <property type="nucleotide sequence ID" value="NZ_BDGJ01000197.1"/>
</dbReference>
<evidence type="ECO:0000313" key="11">
    <source>
        <dbReference type="EMBL" id="GAW94021.1"/>
    </source>
</evidence>
<evidence type="ECO:0000256" key="6">
    <source>
        <dbReference type="ARBA" id="ARBA00023134"/>
    </source>
</evidence>
<reference evidence="12" key="1">
    <citation type="journal article" date="2017" name="Appl. Environ. Microbiol.">
        <title>Genomic Analysis of Calderihabitans maritimus KKC1, a Thermophilic, Hydrogenogenic, Carboxydotrophic Bacterium Isolated from Marine Sediment.</title>
        <authorList>
            <person name="Omae K."/>
            <person name="Yoneda Y."/>
            <person name="Fukuyama Y."/>
            <person name="Yoshida T."/>
            <person name="Sako Y."/>
        </authorList>
    </citation>
    <scope>NUCLEOTIDE SEQUENCE [LARGE SCALE GENOMIC DNA]</scope>
    <source>
        <strain evidence="12">KKC1</strain>
    </source>
</reference>
<dbReference type="Proteomes" id="UP000197032">
    <property type="component" value="Unassembled WGS sequence"/>
</dbReference>
<dbReference type="InterPro" id="IPR011051">
    <property type="entry name" value="RmlC_Cupin_sf"/>
</dbReference>
<dbReference type="PANTHER" id="PTHR46390:SF1">
    <property type="entry name" value="MANNOSE-1-PHOSPHATE GUANYLYLTRANSFERASE"/>
    <property type="match status" value="1"/>
</dbReference>
<dbReference type="InterPro" id="IPR001538">
    <property type="entry name" value="Man6P_isomerase-2_C"/>
</dbReference>
<dbReference type="Pfam" id="PF01050">
    <property type="entry name" value="MannoseP_isomer"/>
    <property type="match status" value="1"/>
</dbReference>
<dbReference type="InterPro" id="IPR005835">
    <property type="entry name" value="NTP_transferase_dom"/>
</dbReference>
<dbReference type="SUPFAM" id="SSF51182">
    <property type="entry name" value="RmlC-like cupins"/>
    <property type="match status" value="1"/>
</dbReference>
<dbReference type="SUPFAM" id="SSF53448">
    <property type="entry name" value="Nucleotide-diphospho-sugar transferases"/>
    <property type="match status" value="1"/>
</dbReference>
<dbReference type="GO" id="GO:0005976">
    <property type="term" value="P:polysaccharide metabolic process"/>
    <property type="evidence" value="ECO:0007669"/>
    <property type="project" value="InterPro"/>
</dbReference>